<keyword evidence="5 6" id="KW-0687">Ribonucleoprotein</keyword>
<dbReference type="SUPFAM" id="SSF141091">
    <property type="entry name" value="L21p-like"/>
    <property type="match status" value="1"/>
</dbReference>
<dbReference type="InterPro" id="IPR028909">
    <property type="entry name" value="bL21-like"/>
</dbReference>
<dbReference type="NCBIfam" id="TIGR00061">
    <property type="entry name" value="L21"/>
    <property type="match status" value="1"/>
</dbReference>
<evidence type="ECO:0000256" key="2">
    <source>
        <dbReference type="ARBA" id="ARBA00022730"/>
    </source>
</evidence>
<dbReference type="PATRIC" id="fig|1159201.4.peg.723"/>
<dbReference type="HOGENOM" id="CLU_061463_3_0_14"/>
<dbReference type="AlphaFoldDB" id="J3YT05"/>
<proteinExistence type="inferred from homology"/>
<dbReference type="EMBL" id="CP003510">
    <property type="protein sequence ID" value="AFP79001.1"/>
    <property type="molecule type" value="Genomic_DNA"/>
</dbReference>
<name>J3YT05_MYCGL</name>
<evidence type="ECO:0000256" key="3">
    <source>
        <dbReference type="ARBA" id="ARBA00022884"/>
    </source>
</evidence>
<keyword evidence="3 6" id="KW-0694">RNA-binding</keyword>
<accession>J3YT05</accession>
<dbReference type="Proteomes" id="UP000003940">
    <property type="component" value="Chromosome"/>
</dbReference>
<dbReference type="GO" id="GO:0006412">
    <property type="term" value="P:translation"/>
    <property type="evidence" value="ECO:0007669"/>
    <property type="project" value="UniProtKB-UniRule"/>
</dbReference>
<dbReference type="PANTHER" id="PTHR21349">
    <property type="entry name" value="50S RIBOSOMAL PROTEIN L21"/>
    <property type="match status" value="1"/>
</dbReference>
<comment type="function">
    <text evidence="6 7">This protein binds to 23S rRNA in the presence of protein L20.</text>
</comment>
<keyword evidence="2 6" id="KW-0699">rRNA-binding</keyword>
<keyword evidence="4 6" id="KW-0689">Ribosomal protein</keyword>
<evidence type="ECO:0000256" key="4">
    <source>
        <dbReference type="ARBA" id="ARBA00022980"/>
    </source>
</evidence>
<dbReference type="InterPro" id="IPR036164">
    <property type="entry name" value="bL21-like_sf"/>
</dbReference>
<dbReference type="PANTHER" id="PTHR21349:SF0">
    <property type="entry name" value="LARGE RIBOSOMAL SUBUNIT PROTEIN BL21M"/>
    <property type="match status" value="1"/>
</dbReference>
<evidence type="ECO:0000256" key="5">
    <source>
        <dbReference type="ARBA" id="ARBA00023274"/>
    </source>
</evidence>
<dbReference type="GO" id="GO:0003735">
    <property type="term" value="F:structural constituent of ribosome"/>
    <property type="evidence" value="ECO:0007669"/>
    <property type="project" value="InterPro"/>
</dbReference>
<dbReference type="Pfam" id="PF00829">
    <property type="entry name" value="Ribosomal_L21p"/>
    <property type="match status" value="1"/>
</dbReference>
<evidence type="ECO:0000256" key="1">
    <source>
        <dbReference type="ARBA" id="ARBA00008563"/>
    </source>
</evidence>
<dbReference type="KEGG" id="mgw:HFMG01WIA_2730"/>
<comment type="subunit">
    <text evidence="6">Part of the 50S ribosomal subunit. Contacts protein L20.</text>
</comment>
<dbReference type="InterPro" id="IPR018258">
    <property type="entry name" value="Ribosomal_bL21_CS"/>
</dbReference>
<evidence type="ECO:0000313" key="9">
    <source>
        <dbReference type="Proteomes" id="UP000003940"/>
    </source>
</evidence>
<evidence type="ECO:0000256" key="6">
    <source>
        <dbReference type="HAMAP-Rule" id="MF_01363"/>
    </source>
</evidence>
<comment type="similarity">
    <text evidence="1 6 7">Belongs to the bacterial ribosomal protein bL21 family.</text>
</comment>
<dbReference type="GO" id="GO:1990904">
    <property type="term" value="C:ribonucleoprotein complex"/>
    <property type="evidence" value="ECO:0007669"/>
    <property type="project" value="UniProtKB-KW"/>
</dbReference>
<dbReference type="GO" id="GO:0005840">
    <property type="term" value="C:ribosome"/>
    <property type="evidence" value="ECO:0007669"/>
    <property type="project" value="UniProtKB-KW"/>
</dbReference>
<dbReference type="HAMAP" id="MF_01363">
    <property type="entry name" value="Ribosomal_bL21"/>
    <property type="match status" value="1"/>
</dbReference>
<evidence type="ECO:0000313" key="8">
    <source>
        <dbReference type="EMBL" id="AFP79001.1"/>
    </source>
</evidence>
<evidence type="ECO:0000256" key="7">
    <source>
        <dbReference type="RuleBase" id="RU000562"/>
    </source>
</evidence>
<protein>
    <recommendedName>
        <fullName evidence="6">Large ribosomal subunit protein bL21</fullName>
    </recommendedName>
</protein>
<dbReference type="GO" id="GO:0005737">
    <property type="term" value="C:cytoplasm"/>
    <property type="evidence" value="ECO:0007669"/>
    <property type="project" value="UniProtKB-ARBA"/>
</dbReference>
<dbReference type="PROSITE" id="PS01169">
    <property type="entry name" value="RIBOSOMAL_L21"/>
    <property type="match status" value="1"/>
</dbReference>
<dbReference type="GO" id="GO:0019843">
    <property type="term" value="F:rRNA binding"/>
    <property type="evidence" value="ECO:0007669"/>
    <property type="project" value="UniProtKB-UniRule"/>
</dbReference>
<dbReference type="InterPro" id="IPR001787">
    <property type="entry name" value="Ribosomal_bL21"/>
</dbReference>
<reference evidence="8 9" key="1">
    <citation type="journal article" date="2012" name="Microbiology">
        <title>Extensive variation in surface lipoprotein gene content and genomic changes associated with virulence during evolution of a novel North American house finch epizootic strain of Mycoplasma gallisepticum.</title>
        <authorList>
            <person name="Tulman E.R."/>
            <person name="Liao X."/>
            <person name="Szczepanek S.M."/>
            <person name="Ley D.H."/>
            <person name="Kutish G.F."/>
            <person name="Geary S.J."/>
        </authorList>
    </citation>
    <scope>NUCLEOTIDE SEQUENCE [LARGE SCALE GENOMIC DNA]</scope>
    <source>
        <strain evidence="9">House finch-associated</strain>
    </source>
</reference>
<sequence length="123" mass="14327">MVTKNQGWLDHHDNESIWRKYNKMFAVIASGSKQYRVKLNDEIYVEKLNSQVGEKIVFDKVYFVNNTFGKPFVKGASVTCEVLKQGKQKKINVIKHISQKHHLKKYGHRQPYTKLKVVAINHG</sequence>
<gene>
    <name evidence="6 8" type="primary">rplU</name>
    <name evidence="8" type="ORF">HFMG01WIA_2730</name>
</gene>
<organism evidence="8 9">
    <name type="scientific">Mycoplasmoides gallisepticum WI01_2001.043-13-2P</name>
    <dbReference type="NCBI Taxonomy" id="1159201"/>
    <lineage>
        <taxon>Bacteria</taxon>
        <taxon>Bacillati</taxon>
        <taxon>Mycoplasmatota</taxon>
        <taxon>Mycoplasmoidales</taxon>
        <taxon>Mycoplasmoidaceae</taxon>
        <taxon>Mycoplasmoides</taxon>
    </lineage>
</organism>